<organism evidence="3 4">
    <name type="scientific">Senna tora</name>
    <dbReference type="NCBI Taxonomy" id="362788"/>
    <lineage>
        <taxon>Eukaryota</taxon>
        <taxon>Viridiplantae</taxon>
        <taxon>Streptophyta</taxon>
        <taxon>Embryophyta</taxon>
        <taxon>Tracheophyta</taxon>
        <taxon>Spermatophyta</taxon>
        <taxon>Magnoliopsida</taxon>
        <taxon>eudicotyledons</taxon>
        <taxon>Gunneridae</taxon>
        <taxon>Pentapetalae</taxon>
        <taxon>rosids</taxon>
        <taxon>fabids</taxon>
        <taxon>Fabales</taxon>
        <taxon>Fabaceae</taxon>
        <taxon>Caesalpinioideae</taxon>
        <taxon>Cassia clade</taxon>
        <taxon>Senna</taxon>
    </lineage>
</organism>
<dbReference type="SUPFAM" id="SSF53098">
    <property type="entry name" value="Ribonuclease H-like"/>
    <property type="match status" value="1"/>
</dbReference>
<dbReference type="Gene3D" id="3.30.420.10">
    <property type="entry name" value="Ribonuclease H-like superfamily/Ribonuclease H"/>
    <property type="match status" value="1"/>
</dbReference>
<dbReference type="EMBL" id="JAAIUW010000006">
    <property type="protein sequence ID" value="KAF7827258.1"/>
    <property type="molecule type" value="Genomic_DNA"/>
</dbReference>
<dbReference type="Proteomes" id="UP000634136">
    <property type="component" value="Unassembled WGS sequence"/>
</dbReference>
<dbReference type="InterPro" id="IPR002156">
    <property type="entry name" value="RNaseH_domain"/>
</dbReference>
<dbReference type="InterPro" id="IPR026960">
    <property type="entry name" value="RVT-Znf"/>
</dbReference>
<dbReference type="AlphaFoldDB" id="A0A834TS04"/>
<dbReference type="InterPro" id="IPR044730">
    <property type="entry name" value="RNase_H-like_dom_plant"/>
</dbReference>
<dbReference type="OrthoDB" id="1430869at2759"/>
<evidence type="ECO:0000259" key="1">
    <source>
        <dbReference type="Pfam" id="PF13456"/>
    </source>
</evidence>
<accession>A0A834TS04</accession>
<evidence type="ECO:0000313" key="3">
    <source>
        <dbReference type="EMBL" id="KAF7827258.1"/>
    </source>
</evidence>
<dbReference type="GO" id="GO:0004523">
    <property type="term" value="F:RNA-DNA hybrid ribonuclease activity"/>
    <property type="evidence" value="ECO:0007669"/>
    <property type="project" value="InterPro"/>
</dbReference>
<protein>
    <submittedName>
        <fullName evidence="3">Uncharacterized protein</fullName>
    </submittedName>
</protein>
<dbReference type="InterPro" id="IPR052929">
    <property type="entry name" value="RNase_H-like_EbsB-rel"/>
</dbReference>
<dbReference type="PANTHER" id="PTHR47074:SF48">
    <property type="entry name" value="POLYNUCLEOTIDYL TRANSFERASE, RIBONUCLEASE H-LIKE SUPERFAMILY PROTEIN"/>
    <property type="match status" value="1"/>
</dbReference>
<dbReference type="GO" id="GO:0003676">
    <property type="term" value="F:nucleic acid binding"/>
    <property type="evidence" value="ECO:0007669"/>
    <property type="project" value="InterPro"/>
</dbReference>
<sequence length="426" mass="48183">MDHVARRIGNGEGTVVMKDNWIPGFNANQIRDECHSISDQLRVCSLLNEFAQWNREQISNLFPAHISKCILGIPLSRTPVQDSWYWTQTPNGSYSVKTGYKVLRKTGQDPTASPDYFSNFSEMWNRIWKAQMPSKIKLFLWRASREVLPVRSSLLRRGIDVVDECPLGCSEEESVLHALVGCPDLRLFWRKTAIPLTDQFEYKLPFIEWLNCALPTWDAKNLVLFSVCAYNLWHRRNEVRIEGKSACLEQIWVNSQNFVKDIFQIHTSEDCSVAHHALTLRWERPTPPFYKINVDASVKQGPDGGIGCVARDGSGRVLAALAKRVPLASDVDILEATAIFTGMEFARDLSIQDIVVEGDSAVVLGYLTSVVSLRSPLGLILDNIRSLCASFRRVEFKWVRREAYGVADLLASLAGCMVVDPSFWIE</sequence>
<proteinExistence type="predicted"/>
<dbReference type="PANTHER" id="PTHR47074">
    <property type="entry name" value="BNAC02G40300D PROTEIN"/>
    <property type="match status" value="1"/>
</dbReference>
<evidence type="ECO:0000259" key="2">
    <source>
        <dbReference type="Pfam" id="PF13966"/>
    </source>
</evidence>
<name>A0A834TS04_9FABA</name>
<dbReference type="Pfam" id="PF13456">
    <property type="entry name" value="RVT_3"/>
    <property type="match status" value="1"/>
</dbReference>
<dbReference type="InterPro" id="IPR036397">
    <property type="entry name" value="RNaseH_sf"/>
</dbReference>
<dbReference type="InterPro" id="IPR012337">
    <property type="entry name" value="RNaseH-like_sf"/>
</dbReference>
<feature type="domain" description="RNase H type-1" evidence="1">
    <location>
        <begin position="293"/>
        <end position="413"/>
    </location>
</feature>
<keyword evidence="4" id="KW-1185">Reference proteome</keyword>
<dbReference type="CDD" id="cd06222">
    <property type="entry name" value="RNase_H_like"/>
    <property type="match status" value="1"/>
</dbReference>
<evidence type="ECO:0000313" key="4">
    <source>
        <dbReference type="Proteomes" id="UP000634136"/>
    </source>
</evidence>
<feature type="domain" description="Reverse transcriptase zinc-binding" evidence="2">
    <location>
        <begin position="94"/>
        <end position="189"/>
    </location>
</feature>
<gene>
    <name evidence="3" type="ORF">G2W53_018422</name>
</gene>
<reference evidence="3" key="1">
    <citation type="submission" date="2020-09" db="EMBL/GenBank/DDBJ databases">
        <title>Genome-Enabled Discovery of Anthraquinone Biosynthesis in Senna tora.</title>
        <authorList>
            <person name="Kang S.-H."/>
            <person name="Pandey R.P."/>
            <person name="Lee C.-M."/>
            <person name="Sim J.-S."/>
            <person name="Jeong J.-T."/>
            <person name="Choi B.-S."/>
            <person name="Jung M."/>
            <person name="Ginzburg D."/>
            <person name="Zhao K."/>
            <person name="Won S.Y."/>
            <person name="Oh T.-J."/>
            <person name="Yu Y."/>
            <person name="Kim N.-H."/>
            <person name="Lee O.R."/>
            <person name="Lee T.-H."/>
            <person name="Bashyal P."/>
            <person name="Kim T.-S."/>
            <person name="Lee W.-H."/>
            <person name="Kawkins C."/>
            <person name="Kim C.-K."/>
            <person name="Kim J.S."/>
            <person name="Ahn B.O."/>
            <person name="Rhee S.Y."/>
            <person name="Sohng J.K."/>
        </authorList>
    </citation>
    <scope>NUCLEOTIDE SEQUENCE</scope>
    <source>
        <tissue evidence="3">Leaf</tissue>
    </source>
</reference>
<comment type="caution">
    <text evidence="3">The sequence shown here is derived from an EMBL/GenBank/DDBJ whole genome shotgun (WGS) entry which is preliminary data.</text>
</comment>
<dbReference type="Pfam" id="PF13966">
    <property type="entry name" value="zf-RVT"/>
    <property type="match status" value="1"/>
</dbReference>